<evidence type="ECO:0000313" key="8">
    <source>
        <dbReference type="Proteomes" id="UP000583454"/>
    </source>
</evidence>
<dbReference type="AlphaFoldDB" id="A0A840ZNK5"/>
<organism evidence="7 8">
    <name type="scientific">Methylorubrum rhodinum</name>
    <dbReference type="NCBI Taxonomy" id="29428"/>
    <lineage>
        <taxon>Bacteria</taxon>
        <taxon>Pseudomonadati</taxon>
        <taxon>Pseudomonadota</taxon>
        <taxon>Alphaproteobacteria</taxon>
        <taxon>Hyphomicrobiales</taxon>
        <taxon>Methylobacteriaceae</taxon>
        <taxon>Methylorubrum</taxon>
    </lineage>
</organism>
<dbReference type="Gene3D" id="3.30.160.390">
    <property type="entry name" value="Integrase, DNA-binding domain"/>
    <property type="match status" value="1"/>
</dbReference>
<name>A0A840ZNK5_9HYPH</name>
<evidence type="ECO:0000256" key="2">
    <source>
        <dbReference type="ARBA" id="ARBA00022908"/>
    </source>
</evidence>
<evidence type="ECO:0000256" key="4">
    <source>
        <dbReference type="ARBA" id="ARBA00023172"/>
    </source>
</evidence>
<dbReference type="Proteomes" id="UP000583454">
    <property type="component" value="Unassembled WGS sequence"/>
</dbReference>
<dbReference type="GO" id="GO:0006310">
    <property type="term" value="P:DNA recombination"/>
    <property type="evidence" value="ECO:0007669"/>
    <property type="project" value="UniProtKB-KW"/>
</dbReference>
<feature type="region of interest" description="Disordered" evidence="5">
    <location>
        <begin position="500"/>
        <end position="523"/>
    </location>
</feature>
<dbReference type="InterPro" id="IPR013762">
    <property type="entry name" value="Integrase-like_cat_sf"/>
</dbReference>
<dbReference type="Pfam" id="PF13356">
    <property type="entry name" value="Arm-DNA-bind_3"/>
    <property type="match status" value="1"/>
</dbReference>
<sequence length="523" mass="57740">MAKAAAKPKAKAAYTRKRVALAVEHVERGEDLIEQGKVPGRGIEFADTRTAGLILRVTPRASTFMLKTEAATIRLGEANRLTVEQARDQAALARISLKRGRDPRRQVAAFEASMGQTADVAASAEVAAAVDDTPAQTEADRRAYGPWLWRDLIDEFLAAKLPKLKGTYRSQYESYLRHKAFDRIRDRLVSEIRIKDLEGVRNSVVTSNTASAAHRVVQQGKEALSWAWRYNAGVSGLDVYEFEWWLRWSIEYSSGTRDHVPLIEELARTLALAERHRSLGQTEHATGPGTLAMLWLTVLTGQRTSQTSILRHDRLYPLDGMPGWLSANWSGSEMKGGKSGSRPHALPLPPQALAVLKRILAELDEPSPWACPSSRGDGHANQSAVNKLLWRLEGLDNNGDPKPGRANLLALHGIEPWTPHDARRTLGSFLGDRRLGGAASAILSHKEGKGESEKERTAAVTRLHYDRGQRMALKAEGMELWVAAVVEAYERERAALALLPMPAPPPRTKRRPRVKPPGIKADA</sequence>
<keyword evidence="3" id="KW-0238">DNA-binding</keyword>
<proteinExistence type="inferred from homology"/>
<gene>
    <name evidence="7" type="ORF">HNR00_003063</name>
</gene>
<dbReference type="GO" id="GO:0015074">
    <property type="term" value="P:DNA integration"/>
    <property type="evidence" value="ECO:0007669"/>
    <property type="project" value="UniProtKB-KW"/>
</dbReference>
<comment type="similarity">
    <text evidence="1">Belongs to the 'phage' integrase family.</text>
</comment>
<dbReference type="SUPFAM" id="SSF56349">
    <property type="entry name" value="DNA breaking-rejoining enzymes"/>
    <property type="match status" value="1"/>
</dbReference>
<feature type="domain" description="Integrase DNA-binding" evidence="6">
    <location>
        <begin position="46"/>
        <end position="106"/>
    </location>
</feature>
<evidence type="ECO:0000256" key="5">
    <source>
        <dbReference type="SAM" id="MobiDB-lite"/>
    </source>
</evidence>
<dbReference type="InterPro" id="IPR011010">
    <property type="entry name" value="DNA_brk_join_enz"/>
</dbReference>
<dbReference type="Gene3D" id="1.10.150.130">
    <property type="match status" value="1"/>
</dbReference>
<dbReference type="InterPro" id="IPR010998">
    <property type="entry name" value="Integrase_recombinase_N"/>
</dbReference>
<keyword evidence="4" id="KW-0233">DNA recombination</keyword>
<keyword evidence="8" id="KW-1185">Reference proteome</keyword>
<dbReference type="InterPro" id="IPR025166">
    <property type="entry name" value="Integrase_DNA_bind_dom"/>
</dbReference>
<evidence type="ECO:0000256" key="3">
    <source>
        <dbReference type="ARBA" id="ARBA00023125"/>
    </source>
</evidence>
<dbReference type="GO" id="GO:0003677">
    <property type="term" value="F:DNA binding"/>
    <property type="evidence" value="ECO:0007669"/>
    <property type="project" value="UniProtKB-KW"/>
</dbReference>
<reference evidence="7 8" key="1">
    <citation type="submission" date="2020-08" db="EMBL/GenBank/DDBJ databases">
        <title>Genomic Encyclopedia of Type Strains, Phase IV (KMG-IV): sequencing the most valuable type-strain genomes for metagenomic binning, comparative biology and taxonomic classification.</title>
        <authorList>
            <person name="Goeker M."/>
        </authorList>
    </citation>
    <scope>NUCLEOTIDE SEQUENCE [LARGE SCALE GENOMIC DNA]</scope>
    <source>
        <strain evidence="7 8">DSM 2163</strain>
    </source>
</reference>
<evidence type="ECO:0000256" key="1">
    <source>
        <dbReference type="ARBA" id="ARBA00008857"/>
    </source>
</evidence>
<dbReference type="Gene3D" id="1.10.443.10">
    <property type="entry name" value="Intergrase catalytic core"/>
    <property type="match status" value="1"/>
</dbReference>
<dbReference type="InterPro" id="IPR038488">
    <property type="entry name" value="Integrase_DNA-bd_sf"/>
</dbReference>
<dbReference type="PANTHER" id="PTHR30629:SF2">
    <property type="entry name" value="PROPHAGE INTEGRASE INTS-RELATED"/>
    <property type="match status" value="1"/>
</dbReference>
<dbReference type="EMBL" id="JACHOP010000013">
    <property type="protein sequence ID" value="MBB5758343.1"/>
    <property type="molecule type" value="Genomic_DNA"/>
</dbReference>
<dbReference type="PANTHER" id="PTHR30629">
    <property type="entry name" value="PROPHAGE INTEGRASE"/>
    <property type="match status" value="1"/>
</dbReference>
<evidence type="ECO:0000259" key="6">
    <source>
        <dbReference type="Pfam" id="PF13356"/>
    </source>
</evidence>
<dbReference type="RefSeq" id="WP_183570692.1">
    <property type="nucleotide sequence ID" value="NZ_JACHOP010000013.1"/>
</dbReference>
<evidence type="ECO:0000313" key="7">
    <source>
        <dbReference type="EMBL" id="MBB5758343.1"/>
    </source>
</evidence>
<protein>
    <submittedName>
        <fullName evidence="7">Integrase</fullName>
    </submittedName>
</protein>
<keyword evidence="2" id="KW-0229">DNA integration</keyword>
<dbReference type="InterPro" id="IPR050808">
    <property type="entry name" value="Phage_Integrase"/>
</dbReference>
<accession>A0A840ZNK5</accession>
<comment type="caution">
    <text evidence="7">The sequence shown here is derived from an EMBL/GenBank/DDBJ whole genome shotgun (WGS) entry which is preliminary data.</text>
</comment>